<protein>
    <submittedName>
        <fullName evidence="1">Uncharacterized protein</fullName>
    </submittedName>
</protein>
<evidence type="ECO:0000313" key="2">
    <source>
        <dbReference type="Proteomes" id="UP001060085"/>
    </source>
</evidence>
<dbReference type="Proteomes" id="UP001060085">
    <property type="component" value="Linkage Group LG03"/>
</dbReference>
<comment type="caution">
    <text evidence="1">The sequence shown here is derived from an EMBL/GenBank/DDBJ whole genome shotgun (WGS) entry which is preliminary data.</text>
</comment>
<evidence type="ECO:0000313" key="1">
    <source>
        <dbReference type="EMBL" id="KAI5671917.1"/>
    </source>
</evidence>
<organism evidence="1 2">
    <name type="scientific">Catharanthus roseus</name>
    <name type="common">Madagascar periwinkle</name>
    <name type="synonym">Vinca rosea</name>
    <dbReference type="NCBI Taxonomy" id="4058"/>
    <lineage>
        <taxon>Eukaryota</taxon>
        <taxon>Viridiplantae</taxon>
        <taxon>Streptophyta</taxon>
        <taxon>Embryophyta</taxon>
        <taxon>Tracheophyta</taxon>
        <taxon>Spermatophyta</taxon>
        <taxon>Magnoliopsida</taxon>
        <taxon>eudicotyledons</taxon>
        <taxon>Gunneridae</taxon>
        <taxon>Pentapetalae</taxon>
        <taxon>asterids</taxon>
        <taxon>lamiids</taxon>
        <taxon>Gentianales</taxon>
        <taxon>Apocynaceae</taxon>
        <taxon>Rauvolfioideae</taxon>
        <taxon>Vinceae</taxon>
        <taxon>Catharanthinae</taxon>
        <taxon>Catharanthus</taxon>
    </lineage>
</organism>
<proteinExistence type="predicted"/>
<keyword evidence="2" id="KW-1185">Reference proteome</keyword>
<name>A0ACC0BGY7_CATRO</name>
<dbReference type="EMBL" id="CM044703">
    <property type="protein sequence ID" value="KAI5671917.1"/>
    <property type="molecule type" value="Genomic_DNA"/>
</dbReference>
<sequence length="135" mass="14835">MGAVRPPSPASSRMEQPVGSFHFPPISNADWPNELLDLGSIHPVELTNACISGSTRTRASNNLQSKNSKSISNLTSKRSYPPTEFSGGSIISTKRTNLRFQKSRNQSGGYILSKLSKQKALLLSSEDKRIFKKIE</sequence>
<gene>
    <name evidence="1" type="ORF">M9H77_12281</name>
</gene>
<accession>A0ACC0BGY7</accession>
<reference evidence="2" key="1">
    <citation type="journal article" date="2023" name="Nat. Plants">
        <title>Single-cell RNA sequencing provides a high-resolution roadmap for understanding the multicellular compartmentation of specialized metabolism.</title>
        <authorList>
            <person name="Sun S."/>
            <person name="Shen X."/>
            <person name="Li Y."/>
            <person name="Li Y."/>
            <person name="Wang S."/>
            <person name="Li R."/>
            <person name="Zhang H."/>
            <person name="Shen G."/>
            <person name="Guo B."/>
            <person name="Wei J."/>
            <person name="Xu J."/>
            <person name="St-Pierre B."/>
            <person name="Chen S."/>
            <person name="Sun C."/>
        </authorList>
    </citation>
    <scope>NUCLEOTIDE SEQUENCE [LARGE SCALE GENOMIC DNA]</scope>
</reference>